<protein>
    <submittedName>
        <fullName evidence="3">Uncharacterized protein</fullName>
    </submittedName>
</protein>
<name>A0A3P6A109_BRACM</name>
<keyword evidence="2" id="KW-0472">Membrane</keyword>
<feature type="transmembrane region" description="Helical" evidence="2">
    <location>
        <begin position="60"/>
        <end position="81"/>
    </location>
</feature>
<keyword evidence="2" id="KW-0812">Transmembrane</keyword>
<evidence type="ECO:0000256" key="2">
    <source>
        <dbReference type="SAM" id="Phobius"/>
    </source>
</evidence>
<dbReference type="EMBL" id="LS974618">
    <property type="protein sequence ID" value="CAG7892584.1"/>
    <property type="molecule type" value="Genomic_DNA"/>
</dbReference>
<evidence type="ECO:0000313" key="3">
    <source>
        <dbReference type="EMBL" id="CAG7892584.1"/>
    </source>
</evidence>
<accession>A0A3P6A109</accession>
<reference evidence="4" key="1">
    <citation type="submission" date="2018-11" db="EMBL/GenBank/DDBJ databases">
        <authorList>
            <consortium name="Genoscope - CEA"/>
            <person name="William W."/>
        </authorList>
    </citation>
    <scope>NUCLEOTIDE SEQUENCE</scope>
</reference>
<keyword evidence="2" id="KW-1133">Transmembrane helix</keyword>
<evidence type="ECO:0000313" key="4">
    <source>
        <dbReference type="EMBL" id="VDC87036.1"/>
    </source>
</evidence>
<evidence type="ECO:0000256" key="1">
    <source>
        <dbReference type="SAM" id="MobiDB-lite"/>
    </source>
</evidence>
<dbReference type="Proteomes" id="UP000694005">
    <property type="component" value="Chromosome A02"/>
</dbReference>
<gene>
    <name evidence="4" type="ORF">BRAA02T06117Z</name>
    <name evidence="3" type="ORF">BRAPAZ1V2_A02P15360.2</name>
</gene>
<feature type="transmembrane region" description="Helical" evidence="2">
    <location>
        <begin position="20"/>
        <end position="39"/>
    </location>
</feature>
<dbReference type="EMBL" id="LR031573">
    <property type="protein sequence ID" value="VDC87036.1"/>
    <property type="molecule type" value="Genomic_DNA"/>
</dbReference>
<organism evidence="4">
    <name type="scientific">Brassica campestris</name>
    <name type="common">Field mustard</name>
    <dbReference type="NCBI Taxonomy" id="3711"/>
    <lineage>
        <taxon>Eukaryota</taxon>
        <taxon>Viridiplantae</taxon>
        <taxon>Streptophyta</taxon>
        <taxon>Embryophyta</taxon>
        <taxon>Tracheophyta</taxon>
        <taxon>Spermatophyta</taxon>
        <taxon>Magnoliopsida</taxon>
        <taxon>eudicotyledons</taxon>
        <taxon>Gunneridae</taxon>
        <taxon>Pentapetalae</taxon>
        <taxon>rosids</taxon>
        <taxon>malvids</taxon>
        <taxon>Brassicales</taxon>
        <taxon>Brassicaceae</taxon>
        <taxon>Brassiceae</taxon>
        <taxon>Brassica</taxon>
    </lineage>
</organism>
<feature type="compositionally biased region" description="Polar residues" evidence="1">
    <location>
        <begin position="157"/>
        <end position="173"/>
    </location>
</feature>
<sequence>MCSGAGDAFSRRRGASSTVLVLNTILCFLFHCSLCLLPVRFLWIVGGSRSRRMLRWRRELRLFIVLLSAVLPLRVVLLPAMSREDSLAAALLWSSGSDPVVPPSGCRLSSQAVDLVQIFQPCMELRFQPTHLISSSPRRFESHRPLCSAAPHLTGDRSINTTSSDPSPFGDASTSPPSKVVLFSPLWCLFDGGTIPLRRRSSGDQLYGADEHVDSKLVLILLSASLPPLVWAWSRYGMSSVSPRSNLPRPNCFRRICDPTSYGAWVRASFSESSVSSPGFVLIRSSSSYEEKPFPPYTLPMARGASSDLLPSVCFSFLIVLSSCGAVSTGPEDTSEITLVVLVDGVWTPTSLNVTILQLYDVKAFTTHSNIVSNSLSSSLEDLSYLAYLHVCVYVYCKRGWIILSCSCSEES</sequence>
<proteinExistence type="predicted"/>
<dbReference type="AlphaFoldDB" id="A0A3P6A109"/>
<dbReference type="Gramene" id="A02p15360.2_BraZ1">
    <property type="protein sequence ID" value="A02p15360.2_BraZ1.CDS.1"/>
    <property type="gene ID" value="A02g15360.2_BraZ1"/>
</dbReference>
<feature type="region of interest" description="Disordered" evidence="1">
    <location>
        <begin position="151"/>
        <end position="173"/>
    </location>
</feature>